<organism evidence="1 2">
    <name type="scientific">Naganishia friedmannii</name>
    <dbReference type="NCBI Taxonomy" id="89922"/>
    <lineage>
        <taxon>Eukaryota</taxon>
        <taxon>Fungi</taxon>
        <taxon>Dikarya</taxon>
        <taxon>Basidiomycota</taxon>
        <taxon>Agaricomycotina</taxon>
        <taxon>Tremellomycetes</taxon>
        <taxon>Filobasidiales</taxon>
        <taxon>Filobasidiaceae</taxon>
        <taxon>Naganishia</taxon>
    </lineage>
</organism>
<reference evidence="1" key="1">
    <citation type="submission" date="2023-04" db="EMBL/GenBank/DDBJ databases">
        <title>Draft Genome sequencing of Naganishia species isolated from polar environments using Oxford Nanopore Technology.</title>
        <authorList>
            <person name="Leo P."/>
            <person name="Venkateswaran K."/>
        </authorList>
    </citation>
    <scope>NUCLEOTIDE SEQUENCE</scope>
    <source>
        <strain evidence="1">MNA-CCFEE 5423</strain>
    </source>
</reference>
<proteinExistence type="predicted"/>
<accession>A0ACC2W342</accession>
<dbReference type="EMBL" id="JASBWT010000004">
    <property type="protein sequence ID" value="KAJ9105525.1"/>
    <property type="molecule type" value="Genomic_DNA"/>
</dbReference>
<gene>
    <name evidence="1" type="ORF">QFC21_001896</name>
</gene>
<sequence>MAARDKVLATPRPLEEDDEIQSVPSVPESVATWRQSLLVAEKVIYNVTTVNQAMDVLSRRHFAPYQKIPKVARMKKILLRPTIPRMRESFATSTTVTTPSSAQEFGSSETSYTIEQVDVLGTPDTPSCPSTTGNDETESGAASVDPLVEPKIDLQSSDEPEEDDVHDQTMEDEQAHEIQDSMMEFSAIPEVTITPLENDATSPSAIIAERQQDLIDESATSSAVLASSVSEYDEVTTAMEIGLAHREDVDRQDDDMASSWSHTHDAQDNLEVANDNWIRGSENDDSSMYEVTSSDQTAMEFDLATEIWAQVDELRLQNDIVSLASQAPSDVNMITLDAVEGDFLAGEYLPAPTFGTGGFGLFEQTHFPVGIDLVCGRDAFAQPDIRAARSEDPSVLYPALVTEGELPHNLHGEGTLGNQQSASLPRTYPNIDLDYGEAVDEGIGAMSNQDYMQLYPALFQTNQSVYSTSATEFHIPAVSDWDIETPDEASGKGTIIAENIFTSVDYTCLDEKATIAQILGEVPFAFPVAAPSLPSQGTNVDEQNNQPLWIAEQHQAVHDLIFGQVSPPQNLLEFPIVPEAMPEEEPWKRGQAEAMDLLRSLAEHQKQDPFLVIMTDIPTVTSTDSGRHIDSTGRMVEVRRWKPSKPQAKPVASGVSPPASLTQSEALLSVLANNAEENEINNAPAPTFMPSVTPHAHPAPLTTEGLVQLQGYNGTDAVMIDPLLVSAEAVLANNPGLERSAALQQAFAQVSFF</sequence>
<comment type="caution">
    <text evidence="1">The sequence shown here is derived from an EMBL/GenBank/DDBJ whole genome shotgun (WGS) entry which is preliminary data.</text>
</comment>
<evidence type="ECO:0000313" key="1">
    <source>
        <dbReference type="EMBL" id="KAJ9105525.1"/>
    </source>
</evidence>
<protein>
    <submittedName>
        <fullName evidence="1">Uncharacterized protein</fullName>
    </submittedName>
</protein>
<keyword evidence="2" id="KW-1185">Reference proteome</keyword>
<dbReference type="Proteomes" id="UP001227268">
    <property type="component" value="Unassembled WGS sequence"/>
</dbReference>
<name>A0ACC2W342_9TREE</name>
<evidence type="ECO:0000313" key="2">
    <source>
        <dbReference type="Proteomes" id="UP001227268"/>
    </source>
</evidence>